<evidence type="ECO:0000256" key="4">
    <source>
        <dbReference type="ARBA" id="ARBA00012591"/>
    </source>
</evidence>
<evidence type="ECO:0000256" key="1">
    <source>
        <dbReference type="ARBA" id="ARBA00001275"/>
    </source>
</evidence>
<name>A0A2R3Z5N0_9FLAO</name>
<accession>A0A2R3Z5N0</accession>
<dbReference type="InterPro" id="IPR035090">
    <property type="entry name" value="Pyridoxal_P_attach_site"/>
</dbReference>
<evidence type="ECO:0000256" key="7">
    <source>
        <dbReference type="ARBA" id="ARBA00022679"/>
    </source>
</evidence>
<reference evidence="13" key="1">
    <citation type="submission" date="2018-03" db="EMBL/GenBank/DDBJ databases">
        <title>Gramella fulva sp. nov., isolated from a dry surface of tidal flat.</title>
        <authorList>
            <person name="Hwang S.H."/>
            <person name="Hwang W.M."/>
            <person name="Kang K."/>
            <person name="Ahn T.-Y."/>
        </authorList>
    </citation>
    <scope>NUCLEOTIDE SEQUENCE [LARGE SCALE GENOMIC DNA]</scope>
    <source>
        <strain evidence="13">SH35</strain>
    </source>
</reference>
<keyword evidence="8" id="KW-0663">Pyridoxal phosphate</keyword>
<evidence type="ECO:0000256" key="8">
    <source>
        <dbReference type="ARBA" id="ARBA00022898"/>
    </source>
</evidence>
<keyword evidence="9" id="KW-0119">Carbohydrate metabolism</keyword>
<dbReference type="SUPFAM" id="SSF53756">
    <property type="entry name" value="UDP-Glycosyltransferase/glycogen phosphorylase"/>
    <property type="match status" value="3"/>
</dbReference>
<comment type="function">
    <text evidence="10">Phosphorylase is an important allosteric enzyme in carbohydrate metabolism. Enzymes from different sources differ in their regulatory mechanisms and in their natural substrates. However, all known phosphorylases share catalytic and structural properties.</text>
</comment>
<comment type="similarity">
    <text evidence="3">Belongs to the glycogen phosphorylase family.</text>
</comment>
<dbReference type="Gene3D" id="3.40.50.2000">
    <property type="entry name" value="Glycogen Phosphorylase B"/>
    <property type="match status" value="5"/>
</dbReference>
<dbReference type="NCBIfam" id="TIGR02094">
    <property type="entry name" value="more_P_ylases"/>
    <property type="match status" value="1"/>
</dbReference>
<dbReference type="EC" id="2.4.1.1" evidence="4"/>
<keyword evidence="6" id="KW-0328">Glycosyltransferase</keyword>
<dbReference type="Pfam" id="PF11897">
    <property type="entry name" value="DUF3417"/>
    <property type="match status" value="1"/>
</dbReference>
<evidence type="ECO:0000313" key="13">
    <source>
        <dbReference type="Proteomes" id="UP000241507"/>
    </source>
</evidence>
<keyword evidence="7" id="KW-0808">Transferase</keyword>
<dbReference type="OrthoDB" id="9760804at2"/>
<proteinExistence type="inferred from homology"/>
<comment type="catalytic activity">
    <reaction evidence="1">
        <text>[(1-&gt;4)-alpha-D-glucosyl](n) + phosphate = [(1-&gt;4)-alpha-D-glucosyl](n-1) + alpha-D-glucose 1-phosphate</text>
        <dbReference type="Rhea" id="RHEA:41732"/>
        <dbReference type="Rhea" id="RHEA-COMP:9584"/>
        <dbReference type="Rhea" id="RHEA-COMP:9586"/>
        <dbReference type="ChEBI" id="CHEBI:15444"/>
        <dbReference type="ChEBI" id="CHEBI:43474"/>
        <dbReference type="ChEBI" id="CHEBI:58601"/>
        <dbReference type="EC" id="2.4.1.1"/>
    </reaction>
</comment>
<evidence type="ECO:0000256" key="3">
    <source>
        <dbReference type="ARBA" id="ARBA00006047"/>
    </source>
</evidence>
<protein>
    <recommendedName>
        <fullName evidence="4">glycogen phosphorylase</fullName>
        <ecNumber evidence="4">2.4.1.1</ecNumber>
    </recommendedName>
</protein>
<dbReference type="InterPro" id="IPR008631">
    <property type="entry name" value="Glycogen_synth"/>
</dbReference>
<dbReference type="Pfam" id="PF00343">
    <property type="entry name" value="Phosphorylase"/>
    <property type="match status" value="1"/>
</dbReference>
<feature type="domain" description="DUF3417" evidence="11">
    <location>
        <begin position="585"/>
        <end position="686"/>
    </location>
</feature>
<keyword evidence="13" id="KW-1185">Reference proteome</keyword>
<keyword evidence="5" id="KW-0021">Allosteric enzyme</keyword>
<dbReference type="PROSITE" id="PS00102">
    <property type="entry name" value="PHOSPHORYLASE"/>
    <property type="match status" value="1"/>
</dbReference>
<dbReference type="InterPro" id="IPR011834">
    <property type="entry name" value="Agluc_phsphrylas"/>
</dbReference>
<dbReference type="InterPro" id="IPR024517">
    <property type="entry name" value="Glycogen_phosphorylase_DUF3417"/>
</dbReference>
<dbReference type="RefSeq" id="WP_107012347.1">
    <property type="nucleotide sequence ID" value="NZ_CP028136.1"/>
</dbReference>
<dbReference type="PANTHER" id="PTHR42655:SF1">
    <property type="entry name" value="GLYCOGEN PHOSPHORYLASE"/>
    <property type="match status" value="1"/>
</dbReference>
<dbReference type="KEGG" id="grs:C7S20_10005"/>
<evidence type="ECO:0000256" key="9">
    <source>
        <dbReference type="ARBA" id="ARBA00023277"/>
    </source>
</evidence>
<sequence length="1416" mass="162396">MENNSETLSKPDFIFEVSWEVCNKVGGIHTFLASKAPLLEGDLGDHFIQIGPDLYKGSEGNTEFIEEAELLREWKNQFNREGLKIRIGRWNIPSNPIVILVDFSPLFSKKDQIFSNLWSKNRLDSLQGGWDYIEPALFGYSAGMIIEDYKKFFLQGKHNILAHFHEWMTGAGVLYLENEVQGVTTIFTTHATVTGRTLCGAGQPFYGKFDTYNGDQVAKDFNTLAKHSLEKAAAVTADAFTTVSENTARECQQLLGKAVDKVTINGFDDSFLPAQKDLENKRSEARKDLIKIASCVTGSALPENSFLVATSGRYEFKNKGMDLFLDSLAELLQNEKLDRQIIGFILVPAAHTRPRNEVLDCLQGKGYKEAADINFLTHYLQDFAHDAICQKIKNNKLTNSPDKKVKIIFAPIYLDERDGVFNKSYYDILIGFDLTVFPSYYEPFGYTPLESLSFQVPSVTTTLTGFGKEVNSLSKDTSEGMLVIERMDYNDQTVVDQIANHIYEFSIKNEQELSEVRKSAFEISRNFLWKQLIGNYYEVYAVAIERRRLKEEGLKRIYEMISHAYVEPAESNEPIWKSAMVKFKIPQALQPLEILCKNLWWTWHAEVEDLFRSIDPKLWVKVHGNPITLLNSLAYQRFLELEKDNGFMEKLRKIFQNFQEYMALSQNKTGPKIAYLCMEYGLHESIPIYAGGLGILAGDFLKEASEMNLDMVAFGILYRYGYFKQSLTLHGEQVAEYDKLHFTQLPITPVTDSKGNRLVLQFPLRGPMVSVQIWKLEVGRIPLYLFDTDIPENGDENKGITHQLYGGDNENRLRQELLIAAMTLQVLDKLNIHPDLYHYNEGHTAFASLFRIMKLVGNDNLTFEEATQFVKASSLFTTHTPVPAGQDMFEENLLRSYQSHLADSLNVAWERFLSLGRLKSSDPHEKFSMSYLAARLSGEINAVSKIHSEVTQRIFKPLWKGLLEQELEINNVTNGVHYQTWAAPQWQELFKKYLDPNFLEDTSNSNYWAKVREIPSKEVAEIKKELKKALIEGIQSRLKNEVRSRHLPPARAYGIFNSFNEKDLIIGFARRFAPYKRATLLFNDMERLSKIVNNPLKPVKFIFAGKAHPADREGQALIKRIIEVAEQPIFSGKILFIQNYDMELARLLVQGVDVWLNTPQRGNEASGTSGMKAAMNGTLNFSVMDGWWAEAYRPEAGWALTQEQLYENQKDQDDLDTETIFNILEHEIIPEFFSVTDGDINEKWTDRIKNSFAYITPQFTTKRMLKEYKTNYYENMYDQTRQMKENNYELTKKFTDWTKKINKEWSKISVVSVQVSDTSRSLELGEIFSAEVVLNLGQIPPSEIGVELVLVKHLENGNYGIRNIEELPLISEDNSQAVYKGEITASFTGAFHYDMRFFPKNKLLTKRRNLPLVKWI</sequence>
<dbReference type="GO" id="GO:0005978">
    <property type="term" value="P:glycogen biosynthetic process"/>
    <property type="evidence" value="ECO:0007669"/>
    <property type="project" value="InterPro"/>
</dbReference>
<evidence type="ECO:0000259" key="11">
    <source>
        <dbReference type="Pfam" id="PF11897"/>
    </source>
</evidence>
<gene>
    <name evidence="12" type="ORF">C7S20_10005</name>
</gene>
<dbReference type="Pfam" id="PF05693">
    <property type="entry name" value="Glycogen_syn"/>
    <property type="match status" value="2"/>
</dbReference>
<evidence type="ECO:0000256" key="10">
    <source>
        <dbReference type="ARBA" id="ARBA00025174"/>
    </source>
</evidence>
<dbReference type="GO" id="GO:0004373">
    <property type="term" value="F:alpha-1,4-glucan glucosyltransferase (UDP-glucose donor) activity"/>
    <property type="evidence" value="ECO:0007669"/>
    <property type="project" value="InterPro"/>
</dbReference>
<dbReference type="GO" id="GO:0008184">
    <property type="term" value="F:glycogen phosphorylase activity"/>
    <property type="evidence" value="ECO:0007669"/>
    <property type="project" value="InterPro"/>
</dbReference>
<dbReference type="GO" id="GO:0030170">
    <property type="term" value="F:pyridoxal phosphate binding"/>
    <property type="evidence" value="ECO:0007669"/>
    <property type="project" value="InterPro"/>
</dbReference>
<evidence type="ECO:0000256" key="5">
    <source>
        <dbReference type="ARBA" id="ARBA00022533"/>
    </source>
</evidence>
<evidence type="ECO:0000256" key="6">
    <source>
        <dbReference type="ARBA" id="ARBA00022676"/>
    </source>
</evidence>
<evidence type="ECO:0000256" key="2">
    <source>
        <dbReference type="ARBA" id="ARBA00001933"/>
    </source>
</evidence>
<organism evidence="12 13">
    <name type="scientific">Christiangramia fulva</name>
    <dbReference type="NCBI Taxonomy" id="2126553"/>
    <lineage>
        <taxon>Bacteria</taxon>
        <taxon>Pseudomonadati</taxon>
        <taxon>Bacteroidota</taxon>
        <taxon>Flavobacteriia</taxon>
        <taxon>Flavobacteriales</taxon>
        <taxon>Flavobacteriaceae</taxon>
        <taxon>Christiangramia</taxon>
    </lineage>
</organism>
<dbReference type="EMBL" id="CP028136">
    <property type="protein sequence ID" value="AVR45570.1"/>
    <property type="molecule type" value="Genomic_DNA"/>
</dbReference>
<dbReference type="InterPro" id="IPR052182">
    <property type="entry name" value="Glycogen/Maltodextrin_Phosph"/>
</dbReference>
<dbReference type="InterPro" id="IPR000811">
    <property type="entry name" value="Glyco_trans_35"/>
</dbReference>
<dbReference type="PANTHER" id="PTHR42655">
    <property type="entry name" value="GLYCOGEN PHOSPHORYLASE"/>
    <property type="match status" value="1"/>
</dbReference>
<dbReference type="Proteomes" id="UP000241507">
    <property type="component" value="Chromosome"/>
</dbReference>
<comment type="cofactor">
    <cofactor evidence="2">
        <name>pyridoxal 5'-phosphate</name>
        <dbReference type="ChEBI" id="CHEBI:597326"/>
    </cofactor>
</comment>
<evidence type="ECO:0000313" key="12">
    <source>
        <dbReference type="EMBL" id="AVR45570.1"/>
    </source>
</evidence>